<dbReference type="GO" id="GO:0003700">
    <property type="term" value="F:DNA-binding transcription factor activity"/>
    <property type="evidence" value="ECO:0007669"/>
    <property type="project" value="InterPro"/>
</dbReference>
<evidence type="ECO:0000256" key="3">
    <source>
        <dbReference type="ARBA" id="ARBA00023163"/>
    </source>
</evidence>
<dbReference type="PANTHER" id="PTHR47893">
    <property type="entry name" value="REGULATORY PROTEIN PCHR"/>
    <property type="match status" value="1"/>
</dbReference>
<dbReference type="GO" id="GO:0043565">
    <property type="term" value="F:sequence-specific DNA binding"/>
    <property type="evidence" value="ECO:0007669"/>
    <property type="project" value="InterPro"/>
</dbReference>
<dbReference type="Gene3D" id="1.10.10.60">
    <property type="entry name" value="Homeodomain-like"/>
    <property type="match status" value="1"/>
</dbReference>
<keyword evidence="2" id="KW-0238">DNA-binding</keyword>
<dbReference type="PROSITE" id="PS00041">
    <property type="entry name" value="HTH_ARAC_FAMILY_1"/>
    <property type="match status" value="1"/>
</dbReference>
<dbReference type="RefSeq" id="WP_107013265.1">
    <property type="nucleotide sequence ID" value="NZ_CP028136.1"/>
</dbReference>
<protein>
    <submittedName>
        <fullName evidence="5">AraC family transcriptional regulator</fullName>
    </submittedName>
</protein>
<dbReference type="SMART" id="SM00342">
    <property type="entry name" value="HTH_ARAC"/>
    <property type="match status" value="1"/>
</dbReference>
<dbReference type="PRINTS" id="PR00032">
    <property type="entry name" value="HTHARAC"/>
</dbReference>
<proteinExistence type="predicted"/>
<dbReference type="InterPro" id="IPR020449">
    <property type="entry name" value="Tscrpt_reg_AraC-type_HTH"/>
</dbReference>
<dbReference type="InterPro" id="IPR018062">
    <property type="entry name" value="HTH_AraC-typ_CS"/>
</dbReference>
<feature type="domain" description="HTH araC/xylS-type" evidence="4">
    <location>
        <begin position="202"/>
        <end position="301"/>
    </location>
</feature>
<evidence type="ECO:0000313" key="5">
    <source>
        <dbReference type="EMBL" id="AVR46491.1"/>
    </source>
</evidence>
<dbReference type="PROSITE" id="PS01124">
    <property type="entry name" value="HTH_ARAC_FAMILY_2"/>
    <property type="match status" value="1"/>
</dbReference>
<dbReference type="EMBL" id="CP028136">
    <property type="protein sequence ID" value="AVR46491.1"/>
    <property type="molecule type" value="Genomic_DNA"/>
</dbReference>
<dbReference type="InterPro" id="IPR018060">
    <property type="entry name" value="HTH_AraC"/>
</dbReference>
<keyword evidence="3" id="KW-0804">Transcription</keyword>
<evidence type="ECO:0000256" key="1">
    <source>
        <dbReference type="ARBA" id="ARBA00023015"/>
    </source>
</evidence>
<dbReference type="OrthoDB" id="1451418at2"/>
<evidence type="ECO:0000313" key="6">
    <source>
        <dbReference type="Proteomes" id="UP000241507"/>
    </source>
</evidence>
<dbReference type="Proteomes" id="UP000241507">
    <property type="component" value="Chromosome"/>
</dbReference>
<accession>A0A2R3Z898</accession>
<evidence type="ECO:0000256" key="2">
    <source>
        <dbReference type="ARBA" id="ARBA00023125"/>
    </source>
</evidence>
<dbReference type="KEGG" id="grs:C7S20_15140"/>
<reference evidence="6" key="1">
    <citation type="submission" date="2018-03" db="EMBL/GenBank/DDBJ databases">
        <title>Gramella fulva sp. nov., isolated from a dry surface of tidal flat.</title>
        <authorList>
            <person name="Hwang S.H."/>
            <person name="Hwang W.M."/>
            <person name="Kang K."/>
            <person name="Ahn T.-Y."/>
        </authorList>
    </citation>
    <scope>NUCLEOTIDE SEQUENCE [LARGE SCALE GENOMIC DNA]</scope>
    <source>
        <strain evidence="6">SH35</strain>
    </source>
</reference>
<keyword evidence="6" id="KW-1185">Reference proteome</keyword>
<dbReference type="Pfam" id="PF12833">
    <property type="entry name" value="HTH_18"/>
    <property type="match status" value="1"/>
</dbReference>
<name>A0A2R3Z898_9FLAO</name>
<sequence length="307" mass="35553">MEYAFNNEDKMRFNSLYNQIIEIACGNFMFRQEPSDRRDPIDTISVLLNMMSEEIYNFCFGANQEKKQPEIQFVIFLDKNFHITSYSSGTPEILKWEQDMCDRPVSEILSKNSIQALMDELDSDPGSVYQQFVPVDFIIEGKGLYRCPCIIQGMVGVDPSCTYAITAFRFANGEAPTKKASSTAHSINSEKKESAATKILLKQVRLYVLRNLHTELPSLKELGLIHRTNKTKLKEGFKKMYGTTIYRFHMEKRLEKGALLIRNTELPISIITQKCGFKDHSHFSKNFRKQFGQTPSQYRREYQRSIL</sequence>
<dbReference type="InterPro" id="IPR053142">
    <property type="entry name" value="PchR_regulatory_protein"/>
</dbReference>
<organism evidence="5 6">
    <name type="scientific">Christiangramia fulva</name>
    <dbReference type="NCBI Taxonomy" id="2126553"/>
    <lineage>
        <taxon>Bacteria</taxon>
        <taxon>Pseudomonadati</taxon>
        <taxon>Bacteroidota</taxon>
        <taxon>Flavobacteriia</taxon>
        <taxon>Flavobacteriales</taxon>
        <taxon>Flavobacteriaceae</taxon>
        <taxon>Christiangramia</taxon>
    </lineage>
</organism>
<dbReference type="PANTHER" id="PTHR47893:SF1">
    <property type="entry name" value="REGULATORY PROTEIN PCHR"/>
    <property type="match status" value="1"/>
</dbReference>
<evidence type="ECO:0000259" key="4">
    <source>
        <dbReference type="PROSITE" id="PS01124"/>
    </source>
</evidence>
<dbReference type="SUPFAM" id="SSF46689">
    <property type="entry name" value="Homeodomain-like"/>
    <property type="match status" value="1"/>
</dbReference>
<keyword evidence="1" id="KW-0805">Transcription regulation</keyword>
<dbReference type="AlphaFoldDB" id="A0A2R3Z898"/>
<dbReference type="InterPro" id="IPR009057">
    <property type="entry name" value="Homeodomain-like_sf"/>
</dbReference>
<gene>
    <name evidence="5" type="ORF">C7S20_15140</name>
</gene>